<dbReference type="InterPro" id="IPR018480">
    <property type="entry name" value="PNAcMuramoyl-5peptid_Trfase_CS"/>
</dbReference>
<feature type="transmembrane region" description="Helical" evidence="8">
    <location>
        <begin position="325"/>
        <end position="341"/>
    </location>
</feature>
<dbReference type="RefSeq" id="WP_104418412.1">
    <property type="nucleotide sequence ID" value="NZ_PTJC01000005.1"/>
</dbReference>
<feature type="transmembrane region" description="Helical" evidence="8">
    <location>
        <begin position="47"/>
        <end position="67"/>
    </location>
</feature>
<feature type="transmembrane region" description="Helical" evidence="8">
    <location>
        <begin position="163"/>
        <end position="181"/>
    </location>
</feature>
<comment type="subcellular location">
    <subcellularLocation>
        <location evidence="1">Cell membrane</location>
        <topology evidence="1">Multi-pass membrane protein</topology>
    </subcellularLocation>
</comment>
<comment type="caution">
    <text evidence="9">The sequence shown here is derived from an EMBL/GenBank/DDBJ whole genome shotgun (WGS) entry which is preliminary data.</text>
</comment>
<dbReference type="GO" id="GO:0071555">
    <property type="term" value="P:cell wall organization"/>
    <property type="evidence" value="ECO:0007669"/>
    <property type="project" value="TreeGrafter"/>
</dbReference>
<proteinExistence type="predicted"/>
<dbReference type="GO" id="GO:0009103">
    <property type="term" value="P:lipopolysaccharide biosynthetic process"/>
    <property type="evidence" value="ECO:0007669"/>
    <property type="project" value="TreeGrafter"/>
</dbReference>
<keyword evidence="3 9" id="KW-0808">Transferase</keyword>
<dbReference type="InterPro" id="IPR000715">
    <property type="entry name" value="Glycosyl_transferase_4"/>
</dbReference>
<dbReference type="PANTHER" id="PTHR22926">
    <property type="entry name" value="PHOSPHO-N-ACETYLMURAMOYL-PENTAPEPTIDE-TRANSFERASE"/>
    <property type="match status" value="1"/>
</dbReference>
<feature type="binding site" evidence="7">
    <location>
        <position position="216"/>
    </location>
    <ligand>
        <name>Mg(2+)</name>
        <dbReference type="ChEBI" id="CHEBI:18420"/>
    </ligand>
</feature>
<dbReference type="GO" id="GO:0016780">
    <property type="term" value="F:phosphotransferase activity, for other substituted phosphate groups"/>
    <property type="evidence" value="ECO:0007669"/>
    <property type="project" value="InterPro"/>
</dbReference>
<comment type="cofactor">
    <cofactor evidence="7">
        <name>Mg(2+)</name>
        <dbReference type="ChEBI" id="CHEBI:18420"/>
    </cofactor>
</comment>
<organism evidence="9 10">
    <name type="scientific">Neolewinella xylanilytica</name>
    <dbReference type="NCBI Taxonomy" id="1514080"/>
    <lineage>
        <taxon>Bacteria</taxon>
        <taxon>Pseudomonadati</taxon>
        <taxon>Bacteroidota</taxon>
        <taxon>Saprospiria</taxon>
        <taxon>Saprospirales</taxon>
        <taxon>Lewinellaceae</taxon>
        <taxon>Neolewinella</taxon>
    </lineage>
</organism>
<feature type="transmembrane region" description="Helical" evidence="8">
    <location>
        <begin position="6"/>
        <end position="23"/>
    </location>
</feature>
<evidence type="ECO:0000256" key="2">
    <source>
        <dbReference type="ARBA" id="ARBA00022475"/>
    </source>
</evidence>
<feature type="transmembrane region" description="Helical" evidence="8">
    <location>
        <begin position="300"/>
        <end position="319"/>
    </location>
</feature>
<accession>A0A2S6I8L6</accession>
<evidence type="ECO:0000256" key="8">
    <source>
        <dbReference type="SAM" id="Phobius"/>
    </source>
</evidence>
<name>A0A2S6I8L6_9BACT</name>
<keyword evidence="6 8" id="KW-0472">Membrane</keyword>
<feature type="transmembrane region" description="Helical" evidence="8">
    <location>
        <begin position="137"/>
        <end position="156"/>
    </location>
</feature>
<dbReference type="OrthoDB" id="9783652at2"/>
<dbReference type="GO" id="GO:0005886">
    <property type="term" value="C:plasma membrane"/>
    <property type="evidence" value="ECO:0007669"/>
    <property type="project" value="UniProtKB-SubCell"/>
</dbReference>
<reference evidence="9 10" key="1">
    <citation type="submission" date="2018-02" db="EMBL/GenBank/DDBJ databases">
        <title>Genomic Encyclopedia of Archaeal and Bacterial Type Strains, Phase II (KMG-II): from individual species to whole genera.</title>
        <authorList>
            <person name="Goeker M."/>
        </authorList>
    </citation>
    <scope>NUCLEOTIDE SEQUENCE [LARGE SCALE GENOMIC DNA]</scope>
    <source>
        <strain evidence="9 10">DSM 29526</strain>
    </source>
</reference>
<evidence type="ECO:0000256" key="3">
    <source>
        <dbReference type="ARBA" id="ARBA00022679"/>
    </source>
</evidence>
<protein>
    <submittedName>
        <fullName evidence="9">UDP-GlcNAc:undecaprenyl-phosphate GlcNAc-1-phosphate transferase</fullName>
    </submittedName>
</protein>
<sequence length="369" mass="39932">MQLRLLISLALAFLIVYVTVPYLRRLAQNLHWLDEANSERKVHTDSIPLVGGPAMAIGILLAVLLNFPGSGLVTGFTFSVLLGGGVLLITGMADDKLDLPPQIKLGIQACCAYFLCLRGIYFQEVFALLGMGGLPDLLQQILSFLFIVGVVNAYNLIDGIDGLAGSLFMAGFAWLGGASLYLGHLDIALVSGVTLSATAAFLRYNTSAKQKIFMGDGGSLFLGFILAGASIAFLERGATDARAALWLIGSCSVLALPVLDELRVFAERIADGKSPMYADRSHIHHILLQIDPAHRSVRHWILQIVFAVFLLAMLTSFWLGVWGGVGVILLSLLGVFAILQLQRGMHRHRESLRMLERRNSGPGNSKSAF</sequence>
<dbReference type="AlphaFoldDB" id="A0A2S6I8L6"/>
<evidence type="ECO:0000256" key="6">
    <source>
        <dbReference type="ARBA" id="ARBA00023136"/>
    </source>
</evidence>
<evidence type="ECO:0000256" key="1">
    <source>
        <dbReference type="ARBA" id="ARBA00004651"/>
    </source>
</evidence>
<dbReference type="CDD" id="cd06853">
    <property type="entry name" value="GT_WecA_like"/>
    <property type="match status" value="1"/>
</dbReference>
<keyword evidence="5 8" id="KW-1133">Transmembrane helix</keyword>
<feature type="binding site" evidence="7">
    <location>
        <position position="155"/>
    </location>
    <ligand>
        <name>Mg(2+)</name>
        <dbReference type="ChEBI" id="CHEBI:18420"/>
    </ligand>
</feature>
<evidence type="ECO:0000256" key="5">
    <source>
        <dbReference type="ARBA" id="ARBA00022989"/>
    </source>
</evidence>
<evidence type="ECO:0000313" key="9">
    <source>
        <dbReference type="EMBL" id="PPK87831.1"/>
    </source>
</evidence>
<dbReference type="PROSITE" id="PS01348">
    <property type="entry name" value="MRAY_2"/>
    <property type="match status" value="1"/>
</dbReference>
<keyword evidence="4 8" id="KW-0812">Transmembrane</keyword>
<gene>
    <name evidence="9" type="ORF">CLV84_0784</name>
</gene>
<feature type="transmembrane region" description="Helical" evidence="8">
    <location>
        <begin position="217"/>
        <end position="235"/>
    </location>
</feature>
<evidence type="ECO:0000256" key="7">
    <source>
        <dbReference type="PIRSR" id="PIRSR600715-1"/>
    </source>
</evidence>
<dbReference type="GO" id="GO:0044038">
    <property type="term" value="P:cell wall macromolecule biosynthetic process"/>
    <property type="evidence" value="ECO:0007669"/>
    <property type="project" value="TreeGrafter"/>
</dbReference>
<dbReference type="GO" id="GO:0046872">
    <property type="term" value="F:metal ion binding"/>
    <property type="evidence" value="ECO:0007669"/>
    <property type="project" value="UniProtKB-KW"/>
</dbReference>
<dbReference type="EMBL" id="PTJC01000005">
    <property type="protein sequence ID" value="PPK87831.1"/>
    <property type="molecule type" value="Genomic_DNA"/>
</dbReference>
<keyword evidence="2" id="KW-1003">Cell membrane</keyword>
<keyword evidence="7" id="KW-0479">Metal-binding</keyword>
<dbReference type="Proteomes" id="UP000237662">
    <property type="component" value="Unassembled WGS sequence"/>
</dbReference>
<evidence type="ECO:0000256" key="4">
    <source>
        <dbReference type="ARBA" id="ARBA00022692"/>
    </source>
</evidence>
<dbReference type="Pfam" id="PF00953">
    <property type="entry name" value="Glycos_transf_4"/>
    <property type="match status" value="1"/>
</dbReference>
<dbReference type="PANTHER" id="PTHR22926:SF3">
    <property type="entry name" value="UNDECAPRENYL-PHOSPHATE ALPHA-N-ACETYLGLUCOSAMINYL 1-PHOSPHATE TRANSFERASE"/>
    <property type="match status" value="1"/>
</dbReference>
<keyword evidence="10" id="KW-1185">Reference proteome</keyword>
<evidence type="ECO:0000313" key="10">
    <source>
        <dbReference type="Proteomes" id="UP000237662"/>
    </source>
</evidence>
<feature type="transmembrane region" description="Helical" evidence="8">
    <location>
        <begin position="73"/>
        <end position="93"/>
    </location>
</feature>
<keyword evidence="7" id="KW-0460">Magnesium</keyword>